<dbReference type="RefSeq" id="WP_044435318.1">
    <property type="nucleotide sequence ID" value="NZ_BJYZ01000040.1"/>
</dbReference>
<gene>
    <name evidence="1" type="ORF">SAE02_65240</name>
</gene>
<comment type="caution">
    <text evidence="1">The sequence shown here is derived from an EMBL/GenBank/DDBJ whole genome shotgun (WGS) entry which is preliminary data.</text>
</comment>
<keyword evidence="2" id="KW-1185">Reference proteome</keyword>
<sequence>MLTSNQAEVIRFLHSKFYDAEPVGDEKVQIITTVVDRNGYLRRYRQVIAATLSAAEAACC</sequence>
<dbReference type="AlphaFoldDB" id="A0A512E0X3"/>
<dbReference type="EMBL" id="BJYZ01000040">
    <property type="protein sequence ID" value="GEO42376.1"/>
    <property type="molecule type" value="Genomic_DNA"/>
</dbReference>
<protein>
    <submittedName>
        <fullName evidence="1">Uncharacterized protein</fullName>
    </submittedName>
</protein>
<evidence type="ECO:0000313" key="1">
    <source>
        <dbReference type="EMBL" id="GEO42376.1"/>
    </source>
</evidence>
<name>A0A512E0X3_9PROT</name>
<proteinExistence type="predicted"/>
<reference evidence="1 2" key="1">
    <citation type="submission" date="2019-07" db="EMBL/GenBank/DDBJ databases">
        <title>Whole genome shotgun sequence of Skermanella aerolata NBRC 106429.</title>
        <authorList>
            <person name="Hosoyama A."/>
            <person name="Uohara A."/>
            <person name="Ohji S."/>
            <person name="Ichikawa N."/>
        </authorList>
    </citation>
    <scope>NUCLEOTIDE SEQUENCE [LARGE SCALE GENOMIC DNA]</scope>
    <source>
        <strain evidence="1 2">NBRC 106429</strain>
    </source>
</reference>
<dbReference type="Proteomes" id="UP000321523">
    <property type="component" value="Unassembled WGS sequence"/>
</dbReference>
<organism evidence="1 2">
    <name type="scientific">Skermanella aerolata</name>
    <dbReference type="NCBI Taxonomy" id="393310"/>
    <lineage>
        <taxon>Bacteria</taxon>
        <taxon>Pseudomonadati</taxon>
        <taxon>Pseudomonadota</taxon>
        <taxon>Alphaproteobacteria</taxon>
        <taxon>Rhodospirillales</taxon>
        <taxon>Azospirillaceae</taxon>
        <taxon>Skermanella</taxon>
    </lineage>
</organism>
<accession>A0A512E0X3</accession>
<evidence type="ECO:0000313" key="2">
    <source>
        <dbReference type="Proteomes" id="UP000321523"/>
    </source>
</evidence>